<evidence type="ECO:0000313" key="1">
    <source>
        <dbReference type="EMBL" id="MDT7043053.1"/>
    </source>
</evidence>
<sequence length="60" mass="6199">MQKVTSSPMSIELEDTNSVATALEPALNELGLRNWKAGHGTHCTCCCSCCAAAGGEALSE</sequence>
<dbReference type="RefSeq" id="WP_313833536.1">
    <property type="nucleotide sequence ID" value="NZ_JAQOUE010000001.1"/>
</dbReference>
<reference evidence="1 2" key="1">
    <citation type="journal article" date="2023" name="ISME J.">
        <title>Cultivation and genomic characterization of novel and ubiquitous marine nitrite-oxidizing bacteria from the Nitrospirales.</title>
        <authorList>
            <person name="Mueller A.J."/>
            <person name="Daebeler A."/>
            <person name="Herbold C.W."/>
            <person name="Kirkegaard R.H."/>
            <person name="Daims H."/>
        </authorList>
    </citation>
    <scope>NUCLEOTIDE SEQUENCE [LARGE SCALE GENOMIC DNA]</scope>
    <source>
        <strain evidence="1 2">EB</strain>
    </source>
</reference>
<protein>
    <submittedName>
        <fullName evidence="1">Uncharacterized protein</fullName>
    </submittedName>
</protein>
<keyword evidence="2" id="KW-1185">Reference proteome</keyword>
<accession>A0ABU3K9I5</accession>
<name>A0ABU3K9I5_9BACT</name>
<comment type="caution">
    <text evidence="1">The sequence shown here is derived from an EMBL/GenBank/DDBJ whole genome shotgun (WGS) entry which is preliminary data.</text>
</comment>
<gene>
    <name evidence="1" type="ORF">PPG34_11870</name>
</gene>
<evidence type="ECO:0000313" key="2">
    <source>
        <dbReference type="Proteomes" id="UP001250932"/>
    </source>
</evidence>
<dbReference type="Proteomes" id="UP001250932">
    <property type="component" value="Unassembled WGS sequence"/>
</dbReference>
<proteinExistence type="predicted"/>
<dbReference type="EMBL" id="JAQOUE010000001">
    <property type="protein sequence ID" value="MDT7043053.1"/>
    <property type="molecule type" value="Genomic_DNA"/>
</dbReference>
<organism evidence="1 2">
    <name type="scientific">Candidatus Nitronereus thalassa</name>
    <dbReference type="NCBI Taxonomy" id="3020898"/>
    <lineage>
        <taxon>Bacteria</taxon>
        <taxon>Pseudomonadati</taxon>
        <taxon>Nitrospirota</taxon>
        <taxon>Nitrospiria</taxon>
        <taxon>Nitrospirales</taxon>
        <taxon>Nitrospiraceae</taxon>
        <taxon>Candidatus Nitronereus</taxon>
    </lineage>
</organism>